<comment type="caution">
    <text evidence="11">The sequence shown here is derived from an EMBL/GenBank/DDBJ whole genome shotgun (WGS) entry which is preliminary data.</text>
</comment>
<reference evidence="12" key="1">
    <citation type="journal article" date="2018" name="Front. Microbiol.">
        <title>Genome-Based Analysis Reveals the Taxonomy and Diversity of the Family Idiomarinaceae.</title>
        <authorList>
            <person name="Liu Y."/>
            <person name="Lai Q."/>
            <person name="Shao Z."/>
        </authorList>
    </citation>
    <scope>NUCLEOTIDE SEQUENCE [LARGE SCALE GENOMIC DNA]</scope>
    <source>
        <strain evidence="12">GBPy7</strain>
    </source>
</reference>
<dbReference type="AlphaFoldDB" id="A0A432W1W0"/>
<organism evidence="11 12">
    <name type="scientific">Aliidiomarina iranensis</name>
    <dbReference type="NCBI Taxonomy" id="1434071"/>
    <lineage>
        <taxon>Bacteria</taxon>
        <taxon>Pseudomonadati</taxon>
        <taxon>Pseudomonadota</taxon>
        <taxon>Gammaproteobacteria</taxon>
        <taxon>Alteromonadales</taxon>
        <taxon>Idiomarinaceae</taxon>
        <taxon>Aliidiomarina</taxon>
    </lineage>
</organism>
<evidence type="ECO:0000256" key="1">
    <source>
        <dbReference type="ARBA" id="ARBA00002578"/>
    </source>
</evidence>
<evidence type="ECO:0000256" key="4">
    <source>
        <dbReference type="ARBA" id="ARBA00022475"/>
    </source>
</evidence>
<dbReference type="PANTHER" id="PTHR30065:SF8">
    <property type="entry name" value="FLAGELLAR BIOSYNTHETIC PROTEIN FLIR"/>
    <property type="match status" value="1"/>
</dbReference>
<dbReference type="GO" id="GO:0006605">
    <property type="term" value="P:protein targeting"/>
    <property type="evidence" value="ECO:0007669"/>
    <property type="project" value="UniProtKB-UniRule"/>
</dbReference>
<keyword evidence="12" id="KW-1185">Reference proteome</keyword>
<dbReference type="RefSeq" id="WP_126764737.1">
    <property type="nucleotide sequence ID" value="NZ_PIPJ01000001.1"/>
</dbReference>
<comment type="similarity">
    <text evidence="2 10">Belongs to the FliR/MopE/SpaR family.</text>
</comment>
<sequence>MVEVNFLQLQGWIVAFLWPFFRITSFMVSAPIFGHSRIPAQLRIAFGAALAIVMAPIIPAMPDVPIYSWAGFGIIVEQVLIGVAMGLVMQIAFAVVMAAGEFIGLQMGLAFATFFSPDSGANTMILSRLFHAFTILLYLALNGHLIMLEIIAFSFEQLPIGTAGLNLTAFEAFARFGGVIFSSGMLLALPVFGALLIINLTLGILNRSAPQLTVFSIGFPLSLTMGLFLIMILTAQLGPFVQALFTHTLEFIAQMLEALAPMQ</sequence>
<evidence type="ECO:0000256" key="5">
    <source>
        <dbReference type="ARBA" id="ARBA00022692"/>
    </source>
</evidence>
<keyword evidence="8 10" id="KW-0975">Bacterial flagellum</keyword>
<evidence type="ECO:0000313" key="11">
    <source>
        <dbReference type="EMBL" id="RUO23197.1"/>
    </source>
</evidence>
<keyword evidence="4 10" id="KW-1003">Cell membrane</keyword>
<keyword evidence="7 10" id="KW-0472">Membrane</keyword>
<dbReference type="InterPro" id="IPR006303">
    <property type="entry name" value="FliR"/>
</dbReference>
<comment type="function">
    <text evidence="1 10">Role in flagellar biosynthesis.</text>
</comment>
<dbReference type="EMBL" id="PIPJ01000001">
    <property type="protein sequence ID" value="RUO23197.1"/>
    <property type="molecule type" value="Genomic_DNA"/>
</dbReference>
<evidence type="ECO:0000256" key="2">
    <source>
        <dbReference type="ARBA" id="ARBA00009772"/>
    </source>
</evidence>
<feature type="transmembrane region" description="Helical" evidence="10">
    <location>
        <begin position="212"/>
        <end position="233"/>
    </location>
</feature>
<dbReference type="InterPro" id="IPR002010">
    <property type="entry name" value="T3SS_IM_R"/>
</dbReference>
<dbReference type="OrthoDB" id="9797790at2"/>
<proteinExistence type="inferred from homology"/>
<keyword evidence="11" id="KW-0966">Cell projection</keyword>
<feature type="transmembrane region" description="Helical" evidence="10">
    <location>
        <begin position="66"/>
        <end position="84"/>
    </location>
</feature>
<feature type="transmembrane region" description="Helical" evidence="10">
    <location>
        <begin position="91"/>
        <end position="115"/>
    </location>
</feature>
<evidence type="ECO:0000256" key="7">
    <source>
        <dbReference type="ARBA" id="ARBA00023136"/>
    </source>
</evidence>
<feature type="transmembrane region" description="Helical" evidence="10">
    <location>
        <begin position="135"/>
        <end position="155"/>
    </location>
</feature>
<gene>
    <name evidence="11" type="primary">fliR</name>
    <name evidence="11" type="ORF">CWE08_00650</name>
</gene>
<accession>A0A432W1W0</accession>
<evidence type="ECO:0000256" key="6">
    <source>
        <dbReference type="ARBA" id="ARBA00022989"/>
    </source>
</evidence>
<dbReference type="PRINTS" id="PR00953">
    <property type="entry name" value="TYPE3IMRPROT"/>
</dbReference>
<evidence type="ECO:0000256" key="10">
    <source>
        <dbReference type="RuleBase" id="RU362071"/>
    </source>
</evidence>
<protein>
    <recommendedName>
        <fullName evidence="3 9">Flagellar biosynthetic protein FliR</fullName>
    </recommendedName>
</protein>
<dbReference type="Pfam" id="PF01311">
    <property type="entry name" value="Bac_export_1"/>
    <property type="match status" value="1"/>
</dbReference>
<dbReference type="GO" id="GO:0005886">
    <property type="term" value="C:plasma membrane"/>
    <property type="evidence" value="ECO:0007669"/>
    <property type="project" value="UniProtKB-SubCell"/>
</dbReference>
<evidence type="ECO:0000256" key="9">
    <source>
        <dbReference type="NCBIfam" id="TIGR01400"/>
    </source>
</evidence>
<keyword evidence="11" id="KW-0282">Flagellum</keyword>
<keyword evidence="6 10" id="KW-1133">Transmembrane helix</keyword>
<dbReference type="GO" id="GO:0044780">
    <property type="term" value="P:bacterial-type flagellum assembly"/>
    <property type="evidence" value="ECO:0007669"/>
    <property type="project" value="UniProtKB-UniRule"/>
</dbReference>
<name>A0A432W1W0_9GAMM</name>
<feature type="transmembrane region" description="Helical" evidence="10">
    <location>
        <begin position="176"/>
        <end position="200"/>
    </location>
</feature>
<keyword evidence="5 10" id="KW-0812">Transmembrane</keyword>
<dbReference type="GO" id="GO:0009425">
    <property type="term" value="C:bacterial-type flagellum basal body"/>
    <property type="evidence" value="ECO:0007669"/>
    <property type="project" value="UniProtKB-SubCell"/>
</dbReference>
<dbReference type="NCBIfam" id="TIGR01400">
    <property type="entry name" value="fliR"/>
    <property type="match status" value="1"/>
</dbReference>
<comment type="subcellular location">
    <subcellularLocation>
        <location evidence="10">Cell membrane</location>
        <topology evidence="10">Multi-pass membrane protein</topology>
    </subcellularLocation>
    <subcellularLocation>
        <location evidence="10">Bacterial flagellum basal body</location>
    </subcellularLocation>
</comment>
<keyword evidence="11" id="KW-0969">Cilium</keyword>
<feature type="transmembrane region" description="Helical" evidence="10">
    <location>
        <begin position="40"/>
        <end position="60"/>
    </location>
</feature>
<evidence type="ECO:0000313" key="12">
    <source>
        <dbReference type="Proteomes" id="UP000288395"/>
    </source>
</evidence>
<evidence type="ECO:0000256" key="3">
    <source>
        <dbReference type="ARBA" id="ARBA00021717"/>
    </source>
</evidence>
<evidence type="ECO:0000256" key="8">
    <source>
        <dbReference type="ARBA" id="ARBA00023143"/>
    </source>
</evidence>
<dbReference type="PANTHER" id="PTHR30065">
    <property type="entry name" value="FLAGELLAR BIOSYNTHETIC PROTEIN FLIR"/>
    <property type="match status" value="1"/>
</dbReference>
<feature type="transmembrane region" description="Helical" evidence="10">
    <location>
        <begin position="12"/>
        <end position="33"/>
    </location>
</feature>
<dbReference type="Proteomes" id="UP000288395">
    <property type="component" value="Unassembled WGS sequence"/>
</dbReference>